<keyword evidence="15" id="KW-1185">Reference proteome</keyword>
<accession>A0ABT7XPK5</accession>
<dbReference type="InterPro" id="IPR005273">
    <property type="entry name" value="Ura-DNA_glyco_family4"/>
</dbReference>
<dbReference type="GO" id="GO:0004844">
    <property type="term" value="F:uracil DNA N-glycosylase activity"/>
    <property type="evidence" value="ECO:0007669"/>
    <property type="project" value="UniProtKB-EC"/>
</dbReference>
<dbReference type="InterPro" id="IPR051536">
    <property type="entry name" value="UDG_Type-4/5"/>
</dbReference>
<keyword evidence="8 14" id="KW-0378">Hydrolase</keyword>
<evidence type="ECO:0000256" key="11">
    <source>
        <dbReference type="ARBA" id="ARBA00023204"/>
    </source>
</evidence>
<comment type="similarity">
    <text evidence="2">Belongs to the uracil-DNA glycosylase (UDG) superfamily. Type 4 (UDGa) family.</text>
</comment>
<evidence type="ECO:0000256" key="4">
    <source>
        <dbReference type="ARBA" id="ARBA00019403"/>
    </source>
</evidence>
<sequence>MTELTERSASPAAPAPPVAAEPPPIAPPAQLPEAGELLPWPELEAAVAACRRCRLCETRTHTVFGRGRPGARWLLVGEAPGENEDRQGLAFVGRAGQLLDNMLASIGLDSETDVFITNVLKCRPPGNRNPAGDEIAACQGYLLQQIAHLKPTLIIALGRFAAQTLLQNSDSIARLRGKVHRYHDIPLIVSFHPAYLLRNLPDKAKAWQDLVLALRTQRALEQTH</sequence>
<dbReference type="CDD" id="cd10030">
    <property type="entry name" value="UDG-F4_TTUDGA_SPO1dp_like"/>
    <property type="match status" value="1"/>
</dbReference>
<keyword evidence="10" id="KW-0411">Iron-sulfur</keyword>
<dbReference type="InterPro" id="IPR005122">
    <property type="entry name" value="Uracil-DNA_glycosylase-like"/>
</dbReference>
<keyword evidence="11" id="KW-0234">DNA repair</keyword>
<proteinExistence type="inferred from homology"/>
<gene>
    <name evidence="14" type="ORF">QU481_11435</name>
</gene>
<dbReference type="SMART" id="SM00987">
    <property type="entry name" value="UreE_C"/>
    <property type="match status" value="1"/>
</dbReference>
<evidence type="ECO:0000256" key="9">
    <source>
        <dbReference type="ARBA" id="ARBA00023004"/>
    </source>
</evidence>
<comment type="caution">
    <text evidence="14">The sequence shown here is derived from an EMBL/GenBank/DDBJ whole genome shotgun (WGS) entry which is preliminary data.</text>
</comment>
<dbReference type="PANTHER" id="PTHR33693">
    <property type="entry name" value="TYPE-5 URACIL-DNA GLYCOSYLASE"/>
    <property type="match status" value="1"/>
</dbReference>
<evidence type="ECO:0000256" key="7">
    <source>
        <dbReference type="ARBA" id="ARBA00022763"/>
    </source>
</evidence>
<dbReference type="EC" id="3.2.2.27" evidence="3"/>
<dbReference type="SMART" id="SM00986">
    <property type="entry name" value="UDG"/>
    <property type="match status" value="1"/>
</dbReference>
<evidence type="ECO:0000256" key="12">
    <source>
        <dbReference type="SAM" id="MobiDB-lite"/>
    </source>
</evidence>
<evidence type="ECO:0000256" key="8">
    <source>
        <dbReference type="ARBA" id="ARBA00022801"/>
    </source>
</evidence>
<dbReference type="PANTHER" id="PTHR33693:SF1">
    <property type="entry name" value="TYPE-4 URACIL-DNA GLYCOSYLASE"/>
    <property type="match status" value="1"/>
</dbReference>
<evidence type="ECO:0000313" key="15">
    <source>
        <dbReference type="Proteomes" id="UP001168540"/>
    </source>
</evidence>
<evidence type="ECO:0000256" key="1">
    <source>
        <dbReference type="ARBA" id="ARBA00001400"/>
    </source>
</evidence>
<evidence type="ECO:0000256" key="2">
    <source>
        <dbReference type="ARBA" id="ARBA00006521"/>
    </source>
</evidence>
<dbReference type="Gene3D" id="3.40.470.10">
    <property type="entry name" value="Uracil-DNA glycosylase-like domain"/>
    <property type="match status" value="1"/>
</dbReference>
<evidence type="ECO:0000313" key="14">
    <source>
        <dbReference type="EMBL" id="MDN0075504.1"/>
    </source>
</evidence>
<keyword evidence="14" id="KW-0326">Glycosidase</keyword>
<evidence type="ECO:0000256" key="5">
    <source>
        <dbReference type="ARBA" id="ARBA00022485"/>
    </source>
</evidence>
<evidence type="ECO:0000256" key="6">
    <source>
        <dbReference type="ARBA" id="ARBA00022723"/>
    </source>
</evidence>
<keyword evidence="6" id="KW-0479">Metal-binding</keyword>
<comment type="catalytic activity">
    <reaction evidence="1">
        <text>Hydrolyzes single-stranded DNA or mismatched double-stranded DNA and polynucleotides, releasing free uracil.</text>
        <dbReference type="EC" id="3.2.2.27"/>
    </reaction>
</comment>
<protein>
    <recommendedName>
        <fullName evidence="4">Type-4 uracil-DNA glycosylase</fullName>
        <ecNumber evidence="3">3.2.2.27</ecNumber>
    </recommendedName>
</protein>
<organism evidence="14 15">
    <name type="scientific">Crenobacter oryzisoli</name>
    <dbReference type="NCBI Taxonomy" id="3056844"/>
    <lineage>
        <taxon>Bacteria</taxon>
        <taxon>Pseudomonadati</taxon>
        <taxon>Pseudomonadota</taxon>
        <taxon>Betaproteobacteria</taxon>
        <taxon>Neisseriales</taxon>
        <taxon>Neisseriaceae</taxon>
        <taxon>Crenobacter</taxon>
    </lineage>
</organism>
<dbReference type="Proteomes" id="UP001168540">
    <property type="component" value="Unassembled WGS sequence"/>
</dbReference>
<dbReference type="RefSeq" id="WP_289830124.1">
    <property type="nucleotide sequence ID" value="NZ_JAUEDK010000018.1"/>
</dbReference>
<dbReference type="EMBL" id="JAUEDK010000018">
    <property type="protein sequence ID" value="MDN0075504.1"/>
    <property type="molecule type" value="Genomic_DNA"/>
</dbReference>
<keyword evidence="9" id="KW-0408">Iron</keyword>
<reference evidence="14" key="1">
    <citation type="submission" date="2023-06" db="EMBL/GenBank/DDBJ databases">
        <authorList>
            <person name="Zhang S."/>
        </authorList>
    </citation>
    <scope>NUCLEOTIDE SEQUENCE</scope>
    <source>
        <strain evidence="14">SG2303</strain>
    </source>
</reference>
<evidence type="ECO:0000259" key="13">
    <source>
        <dbReference type="SMART" id="SM00986"/>
    </source>
</evidence>
<feature type="compositionally biased region" description="Pro residues" evidence="12">
    <location>
        <begin position="13"/>
        <end position="30"/>
    </location>
</feature>
<dbReference type="Pfam" id="PF03167">
    <property type="entry name" value="UDG"/>
    <property type="match status" value="1"/>
</dbReference>
<keyword evidence="7" id="KW-0227">DNA damage</keyword>
<dbReference type="InterPro" id="IPR036895">
    <property type="entry name" value="Uracil-DNA_glycosylase-like_sf"/>
</dbReference>
<dbReference type="SUPFAM" id="SSF52141">
    <property type="entry name" value="Uracil-DNA glycosylase-like"/>
    <property type="match status" value="1"/>
</dbReference>
<feature type="region of interest" description="Disordered" evidence="12">
    <location>
        <begin position="1"/>
        <end position="32"/>
    </location>
</feature>
<feature type="domain" description="Uracil-DNA glycosylase-like" evidence="13">
    <location>
        <begin position="64"/>
        <end position="211"/>
    </location>
</feature>
<name>A0ABT7XPK5_9NEIS</name>
<evidence type="ECO:0000256" key="10">
    <source>
        <dbReference type="ARBA" id="ARBA00023014"/>
    </source>
</evidence>
<dbReference type="NCBIfam" id="TIGR00758">
    <property type="entry name" value="UDG_fam4"/>
    <property type="match status" value="1"/>
</dbReference>
<evidence type="ECO:0000256" key="3">
    <source>
        <dbReference type="ARBA" id="ARBA00012030"/>
    </source>
</evidence>
<keyword evidence="5" id="KW-0004">4Fe-4S</keyword>